<feature type="compositionally biased region" description="Low complexity" evidence="1">
    <location>
        <begin position="1828"/>
        <end position="1845"/>
    </location>
</feature>
<feature type="compositionally biased region" description="Low complexity" evidence="1">
    <location>
        <begin position="688"/>
        <end position="707"/>
    </location>
</feature>
<feature type="region of interest" description="Disordered" evidence="1">
    <location>
        <begin position="1521"/>
        <end position="1556"/>
    </location>
</feature>
<feature type="region of interest" description="Disordered" evidence="1">
    <location>
        <begin position="2328"/>
        <end position="2435"/>
    </location>
</feature>
<feature type="region of interest" description="Disordered" evidence="1">
    <location>
        <begin position="1381"/>
        <end position="1439"/>
    </location>
</feature>
<protein>
    <submittedName>
        <fullName evidence="2">Uncharacterized protein</fullName>
    </submittedName>
</protein>
<dbReference type="VEuPathDB" id="ToxoDB:BESB_054640"/>
<feature type="region of interest" description="Disordered" evidence="1">
    <location>
        <begin position="2276"/>
        <end position="2315"/>
    </location>
</feature>
<feature type="compositionally biased region" description="Low complexity" evidence="1">
    <location>
        <begin position="2503"/>
        <end position="2515"/>
    </location>
</feature>
<feature type="compositionally biased region" description="Basic and acidic residues" evidence="1">
    <location>
        <begin position="646"/>
        <end position="669"/>
    </location>
</feature>
<feature type="compositionally biased region" description="Basic and acidic residues" evidence="1">
    <location>
        <begin position="3047"/>
        <end position="3064"/>
    </location>
</feature>
<feature type="compositionally biased region" description="Basic and acidic residues" evidence="1">
    <location>
        <begin position="2364"/>
        <end position="2384"/>
    </location>
</feature>
<feature type="region of interest" description="Disordered" evidence="1">
    <location>
        <begin position="2456"/>
        <end position="2516"/>
    </location>
</feature>
<sequence>MQFATMSESERAPSFVLPASWLDEEGRLCYSAHILESIPEESEPASSYASSRCTSFDRRLSSSDAWRQNYGEQPRPSVRLVPEPLASSGAHLDALARSAASSGDAEAAPSRTDGEQPAPRLGSIRAAEDDYDAHPSAGEEDRASDARGLAGRDADDGRAPASLERRTEAAPLSSPGRNSGGETTGASAEPCLPQAWRETHAGPRTTAATGRGSDSPGGAHLRSEREQRKTKDARERGGGQRDAAPDGRTRGAQLGREKETEGSQAAPEAEAGDHADRGADAGAGEARRLESESSLFPGRWQREKAGSGQQPQDIFLGEKTSVREPPWAGSAGFEPHADASDEAAPLYRSGDSRAIRARPASLSPSRKREAALQTDNNNALTALSAVSPCPPLSAAWSLSPPFSCRTASSCDGSLSPSSAAVYENDKEGDLSACSFSSLSSSSSSLTSADRAVGARKDLPRSPYELPCAETQRAGCEADPEASTGREEVTPARRGKAEDAGGTEKNPPESMAAERERENGELRCARRVADQKNAQGFALAVRSVEAAGRREGVMVSNAQPFEAAAEALSSVDRCLSCSPSPLPFLLWVAHCLGGLSRFLDFRDTLALSASSFALRLLICGSSSSLASPAASRATPASSAAVSPSRSPGRDEAREQEQTGGETEREKKERLFMSVLTAEDAEGAARKGRAAASPAASESLRLRRSSAQASHREATPAGSQAGEGRTAEEGSDQKEAGAEGARRESAAGEVAVENEWRSFLQFIEKRTASDVRYELEEGGLKLPQTFSPQASFSHIRVAASWAALPANLVKAIFARATRLAHLEICIRRESFLRLRSGAASSSCRPASASLPSRSPLPSSPASLVDRLVAILEGAFSCFVASRHTIESFSLQIQGEDTNSLFSSVLPQSPPLLPSLHSSSVPTFLAASSSPVSAAGSLPPPPSGPLASPLTSFLPRPLRPLPVSPFCSSLQGSTSVSTRSPISLCPESGAGQKRGRGGATEAGRELCFPRLLAFSIRGSFALFLFLFYSVSHASPCLCKRTSHVGASKEARVRVARERKKRHLSAEEAVLTPGGHPWKGEERRLRGAHGDDSEEGDAGNAEEKNQPDRELERVRISFLWALRSWLDDEAREREGGVTDAPPNEGEKEEEARRGQRGLLVGEREREKPHAGAEDKQQRAGCVVMAAPALSHFEVSDRSPWFDAAVFLPFLVYHAQRANGAKSRDMPSSSPPSSYEQCGARSRSRLASSGAAEVLACLRHQTSVSFFLVKYLLSSCSSSLQSLTLDFLSPALLWHRHLSAVRSLSSSSSVSTPSAFRLSVSSLLPCRPSVTPARGEKLAGGEGDVHEEGTVELGGTLSAQLLLSDRAQAALASSASSDLPPRVFSTSSFCDPAPRGGSAGSSARSGGAGGRQCRTQTSEDAGKGDDKGGREDEGGRLQRENADGGFQTIEDCYEGAEGAEGHVHSPYLPAYLSLLSFILSPSASRVSSSSSLSSLSFPCLVQLALGDAVAAGAALALSCSPRSSSLAPPSSPCPSALSRSASVSSSGGRREAGRKQGQESAAWSERLPALREIAFLSPFCLFDTDAVAGAVAGENAAAGAESGRDGRALADPQLERSAAASPPPLSSCQEPSPLDFLCPLLKSWMNGERGREVEARWLSCFSLVLLDPYTPLASPSIQDFLQLCAPSLRHLVLRFPPATSSASSARLSWSSPSSRDSSACGVQRIPLHLARRRFAFSSAPPSAPTGLLWQSAAAEETPRTCRERKRRPGLSLGSNPDWTPATGRERRSSASHTLSVHFAFLNLLSLQVMNFNPLLHSILSEASFAWRGEAPHSSSSSPSSPSSAILRFSPHLPPSRLPSPRSFRSSSSSLACTPSSLFSCREPPLVLSLLWEGEEGEDEAAGSEGESDRSLCGGSGRWEEGGRRHRQDLAYWKGLHEYLDVCSGLRTYRRFGTELIHSFVAKLPRFSLVLPPSTVQTARTLALLFSPATSSLFSSQLCRHRAAGLILPLFVDAAPASGVGAASGLVGPSASASSLSKSLSSSKEADSDPRWRGAAAGSLEADSERSAFSDPALRSSPSGSRPFFGSERGSEAFSCLSLSATEAGRFAGLLRLLTAAALVEHGVWSPLDALELSQRSRWARLRGGSEGRAAASAPPSPERAREVEGTCEASAAWAEFRQPAAADASPYRGGDLVPPRSPRCWVSSFVALSCPPALLTSGRGDAPERKGERVSLARSRSRNMETMRQFRKEEIGLKPTALSLRFLSQQLDGVGWEGSLRRERFLDEEENRDDGPRGDGGAESREGAGGSERREALAAPKRRRRTLFEQRLQKAELLLGPLQPGDANDRRAQGGSPNGSGFPEQSPRRGRRREGDENRDEAARQRDARRLLVSERAQTHARGSRRGRAAATSRSLVSPRPLASHSALAKRRQGAADSEEEGARSWRLGSLSFLKLPTRGRAWRLGGDERETNTETSDDVPAEVQRRRRDGLGRQRDAAGRASSEETRDSSSSRSNSRSRLSHSALPVDHLASSISNAFAGLRRSASSLFHGRRGTEHLPGSGEERDGAETATTLPGRRGRDADEETLLNSWKPFFFSPRGRGEPEKQAATWLRGGGPNSTKTRLKRSGRLLNRLHPFVNVEALEILLVPQPQFSSCPPSACASSHLGEEARAICCRFFASRSLCRTAFIRVLRFTLPRLRFVLCSLAASSLSCFHSPSSVIASASPACPSPSTPPSDERAQWRVQRKRIEEESRFAFLLRALGFAEDTRVSGENSGEPEEAFFSLPPPREWELGKGEEALTAVGVFSSASFLALDRKAGADEECRPPALPRFFTAQPLICVARVSPSSPRFSAGAQDEELSPDSFSSSSVPSSAVRLASESSDPLSPPRLARLSSSVPLVASSWLSPSPRGGSVARVSASSSSFHPLGRLPSAACVAYSHLAPELINASLGRTSLLYRRVLLPLLRSRYTLALAVARAEVWRRGVVLAIRDIAPFLPRAEQTRSASQQVRVAVMAALDVILDEIEGSPTQTPGEAERDAEGRAHARQESGAATGDTRRRATEGRRARREKPESGQGRAAGRRGREKEA</sequence>
<dbReference type="EMBL" id="NWUJ01000004">
    <property type="protein sequence ID" value="PFH35813.1"/>
    <property type="molecule type" value="Genomic_DNA"/>
</dbReference>
<feature type="compositionally biased region" description="Basic and acidic residues" evidence="1">
    <location>
        <begin position="1074"/>
        <end position="1087"/>
    </location>
</feature>
<feature type="compositionally biased region" description="Low complexity" evidence="1">
    <location>
        <begin position="1521"/>
        <end position="1542"/>
    </location>
</feature>
<feature type="region of interest" description="Disordered" evidence="1">
    <location>
        <begin position="1054"/>
        <end position="1105"/>
    </location>
</feature>
<feature type="compositionally biased region" description="Basic and acidic residues" evidence="1">
    <location>
        <begin position="723"/>
        <end position="744"/>
    </location>
</feature>
<feature type="region of interest" description="Disordered" evidence="1">
    <location>
        <begin position="2591"/>
        <end position="2611"/>
    </location>
</feature>
<feature type="region of interest" description="Disordered" evidence="1">
    <location>
        <begin position="1216"/>
        <end position="1235"/>
    </location>
</feature>
<feature type="region of interest" description="Disordered" evidence="1">
    <location>
        <begin position="1127"/>
        <end position="1174"/>
    </location>
</feature>
<feature type="region of interest" description="Disordered" evidence="1">
    <location>
        <begin position="2211"/>
        <end position="2233"/>
    </location>
</feature>
<proteinExistence type="predicted"/>
<feature type="region of interest" description="Disordered" evidence="1">
    <location>
        <begin position="2542"/>
        <end position="2575"/>
    </location>
</feature>
<feature type="compositionally biased region" description="Basic and acidic residues" evidence="1">
    <location>
        <begin position="1543"/>
        <end position="1552"/>
    </location>
</feature>
<organism evidence="2 3">
    <name type="scientific">Besnoitia besnoiti</name>
    <name type="common">Apicomplexan protozoan</name>
    <dbReference type="NCBI Taxonomy" id="94643"/>
    <lineage>
        <taxon>Eukaryota</taxon>
        <taxon>Sar</taxon>
        <taxon>Alveolata</taxon>
        <taxon>Apicomplexa</taxon>
        <taxon>Conoidasida</taxon>
        <taxon>Coccidia</taxon>
        <taxon>Eucoccidiorida</taxon>
        <taxon>Eimeriorina</taxon>
        <taxon>Sarcocystidae</taxon>
        <taxon>Besnoitia</taxon>
    </lineage>
</organism>
<feature type="region of interest" description="Disordered" evidence="1">
    <location>
        <begin position="1824"/>
        <end position="1846"/>
    </location>
</feature>
<feature type="region of interest" description="Disordered" evidence="1">
    <location>
        <begin position="65"/>
        <end position="375"/>
    </location>
</feature>
<reference evidence="2 3" key="1">
    <citation type="submission" date="2017-09" db="EMBL/GenBank/DDBJ databases">
        <title>Genome sequencing of Besnoitia besnoiti strain Bb-Ger1.</title>
        <authorList>
            <person name="Schares G."/>
            <person name="Venepally P."/>
            <person name="Lorenzi H.A."/>
        </authorList>
    </citation>
    <scope>NUCLEOTIDE SEQUENCE [LARGE SCALE GENOMIC DNA]</scope>
    <source>
        <strain evidence="2 3">Bb-Ger1</strain>
    </source>
</reference>
<dbReference type="STRING" id="94643.A0A2A9MJI2"/>
<feature type="region of interest" description="Disordered" evidence="1">
    <location>
        <begin position="436"/>
        <end position="519"/>
    </location>
</feature>
<feature type="compositionally biased region" description="Basic and acidic residues" evidence="1">
    <location>
        <begin position="1415"/>
        <end position="1437"/>
    </location>
</feature>
<evidence type="ECO:0000313" key="2">
    <source>
        <dbReference type="EMBL" id="PFH35813.1"/>
    </source>
</evidence>
<feature type="compositionally biased region" description="Basic and acidic residues" evidence="1">
    <location>
        <begin position="221"/>
        <end position="261"/>
    </location>
</feature>
<feature type="compositionally biased region" description="Basic and acidic residues" evidence="1">
    <location>
        <begin position="3026"/>
        <end position="3039"/>
    </location>
</feature>
<name>A0A2A9MJI2_BESBE</name>
<feature type="compositionally biased region" description="Basic and acidic residues" evidence="1">
    <location>
        <begin position="483"/>
        <end position="498"/>
    </location>
</feature>
<feature type="compositionally biased region" description="Basic and acidic residues" evidence="1">
    <location>
        <begin position="2481"/>
        <end position="2502"/>
    </location>
</feature>
<dbReference type="KEGG" id="bbes:BESB_054640"/>
<accession>A0A2A9MJI2</accession>
<comment type="caution">
    <text evidence="2">The sequence shown here is derived from an EMBL/GenBank/DDBJ whole genome shotgun (WGS) entry which is preliminary data.</text>
</comment>
<feature type="compositionally biased region" description="Low complexity" evidence="1">
    <location>
        <begin position="436"/>
        <end position="447"/>
    </location>
</feature>
<feature type="region of interest" description="Disordered" evidence="1">
    <location>
        <begin position="1735"/>
        <end position="1781"/>
    </location>
</feature>
<feature type="region of interest" description="Disordered" evidence="1">
    <location>
        <begin position="3016"/>
        <end position="3080"/>
    </location>
</feature>
<feature type="region of interest" description="Disordered" evidence="1">
    <location>
        <begin position="625"/>
        <end position="747"/>
    </location>
</feature>
<gene>
    <name evidence="2" type="ORF">BESB_054640</name>
</gene>
<feature type="compositionally biased region" description="Basic and acidic residues" evidence="1">
    <location>
        <begin position="2216"/>
        <end position="2226"/>
    </location>
</feature>
<feature type="region of interest" description="Disordered" evidence="1">
    <location>
        <begin position="1892"/>
        <end position="1916"/>
    </location>
</feature>
<dbReference type="Proteomes" id="UP000224006">
    <property type="component" value="Chromosome IV"/>
</dbReference>
<keyword evidence="3" id="KW-1185">Reference proteome</keyword>
<feature type="compositionally biased region" description="Basic and acidic residues" evidence="1">
    <location>
        <begin position="2284"/>
        <end position="2307"/>
    </location>
</feature>
<dbReference type="OrthoDB" id="10412962at2759"/>
<dbReference type="GeneID" id="40310393"/>
<feature type="compositionally biased region" description="Basic and acidic residues" evidence="1">
    <location>
        <begin position="137"/>
        <end position="168"/>
    </location>
</feature>
<feature type="compositionally biased region" description="Low complexity" evidence="1">
    <location>
        <begin position="625"/>
        <end position="645"/>
    </location>
</feature>
<dbReference type="RefSeq" id="XP_029219822.1">
    <property type="nucleotide sequence ID" value="XM_029363899.1"/>
</dbReference>
<feature type="compositionally biased region" description="Basic and acidic residues" evidence="1">
    <location>
        <begin position="271"/>
        <end position="291"/>
    </location>
</feature>
<feature type="compositionally biased region" description="Basic and acidic residues" evidence="1">
    <location>
        <begin position="1157"/>
        <end position="1173"/>
    </location>
</feature>
<feature type="compositionally biased region" description="Low complexity" evidence="1">
    <location>
        <begin position="2069"/>
        <end position="2078"/>
    </location>
</feature>
<feature type="region of interest" description="Disordered" evidence="1">
    <location>
        <begin position="2032"/>
        <end position="2078"/>
    </location>
</feature>
<evidence type="ECO:0000313" key="3">
    <source>
        <dbReference type="Proteomes" id="UP000224006"/>
    </source>
</evidence>
<evidence type="ECO:0000256" key="1">
    <source>
        <dbReference type="SAM" id="MobiDB-lite"/>
    </source>
</evidence>
<feature type="compositionally biased region" description="Low complexity" evidence="1">
    <location>
        <begin position="1222"/>
        <end position="1235"/>
    </location>
</feature>